<dbReference type="CDD" id="cd06464">
    <property type="entry name" value="ACD_sHsps-like"/>
    <property type="match status" value="1"/>
</dbReference>
<dbReference type="SUPFAM" id="SSF49764">
    <property type="entry name" value="HSP20-like chaperones"/>
    <property type="match status" value="1"/>
</dbReference>
<sequence length="156" mass="17962">MSNKLPEEPKKNLFQEPFQDLFRSINELFQERPVKGVLQSIDDFFTSPFPLSGFPVEFSDSGDNYIITAKLSGIKKEQIDIDILEKYITITVEHKEKVSKEDESQKSIYKKNTLQRSSRTIPLPGPIIEEKINASYEDGLLTITIPKEKGKRLRIE</sequence>
<dbReference type="Pfam" id="PF00011">
    <property type="entry name" value="HSP20"/>
    <property type="match status" value="1"/>
</dbReference>
<dbReference type="InterPro" id="IPR002068">
    <property type="entry name" value="A-crystallin/Hsp20_dom"/>
</dbReference>
<accession>A0A150LA87</accession>
<dbReference type="Proteomes" id="UP000075666">
    <property type="component" value="Unassembled WGS sequence"/>
</dbReference>
<dbReference type="InterPro" id="IPR031107">
    <property type="entry name" value="Small_HSP"/>
</dbReference>
<dbReference type="GeneID" id="62498385"/>
<reference evidence="4 6" key="1">
    <citation type="submission" date="2016-01" db="EMBL/GenBank/DDBJ databases">
        <title>Genome Sequences of Twelve Sporeforming Bacillus Species Isolated from Foods.</title>
        <authorList>
            <person name="Berendsen E.M."/>
            <person name="Wells-Bennik M.H."/>
            <person name="Krawcyk A.O."/>
            <person name="De Jong A."/>
            <person name="Holsappel S."/>
            <person name="Eijlander R.T."/>
            <person name="Kuipers O.P."/>
        </authorList>
    </citation>
    <scope>NUCLEOTIDE SEQUENCE [LARGE SCALE GENOMIC DNA]</scope>
    <source>
        <strain evidence="4 6">B4102</strain>
    </source>
</reference>
<evidence type="ECO:0000313" key="7">
    <source>
        <dbReference type="Proteomes" id="UP000595512"/>
    </source>
</evidence>
<dbReference type="STRING" id="46224.B4102_2493"/>
<dbReference type="RefSeq" id="WP_066228533.1">
    <property type="nucleotide sequence ID" value="NZ_CP066701.1"/>
</dbReference>
<gene>
    <name evidence="4" type="ORF">B4102_2493</name>
    <name evidence="5" type="ORF">JGZ69_17390</name>
</gene>
<organism evidence="4 6">
    <name type="scientific">Heyndrickxia sporothermodurans</name>
    <dbReference type="NCBI Taxonomy" id="46224"/>
    <lineage>
        <taxon>Bacteria</taxon>
        <taxon>Bacillati</taxon>
        <taxon>Bacillota</taxon>
        <taxon>Bacilli</taxon>
        <taxon>Bacillales</taxon>
        <taxon>Bacillaceae</taxon>
        <taxon>Heyndrickxia</taxon>
    </lineage>
</organism>
<dbReference type="OrthoDB" id="1806521at2"/>
<name>A0A150LA87_9BACI</name>
<evidence type="ECO:0000256" key="2">
    <source>
        <dbReference type="RuleBase" id="RU003616"/>
    </source>
</evidence>
<proteinExistence type="inferred from homology"/>
<evidence type="ECO:0000313" key="5">
    <source>
        <dbReference type="EMBL" id="QQX24538.1"/>
    </source>
</evidence>
<dbReference type="EMBL" id="LQYN01000025">
    <property type="protein sequence ID" value="KYD09227.1"/>
    <property type="molecule type" value="Genomic_DNA"/>
</dbReference>
<evidence type="ECO:0000313" key="6">
    <source>
        <dbReference type="Proteomes" id="UP000075666"/>
    </source>
</evidence>
<dbReference type="KEGG" id="hspo:JGZ69_17390"/>
<dbReference type="EMBL" id="CP066701">
    <property type="protein sequence ID" value="QQX24538.1"/>
    <property type="molecule type" value="Genomic_DNA"/>
</dbReference>
<protein>
    <submittedName>
        <fullName evidence="5">Hsp20/alpha crystallin family protein</fullName>
    </submittedName>
</protein>
<evidence type="ECO:0000256" key="1">
    <source>
        <dbReference type="PROSITE-ProRule" id="PRU00285"/>
    </source>
</evidence>
<dbReference type="Proteomes" id="UP000595512">
    <property type="component" value="Chromosome"/>
</dbReference>
<evidence type="ECO:0000259" key="3">
    <source>
        <dbReference type="PROSITE" id="PS01031"/>
    </source>
</evidence>
<keyword evidence="6" id="KW-1185">Reference proteome</keyword>
<dbReference type="PATRIC" id="fig|46224.3.peg.1671"/>
<dbReference type="AlphaFoldDB" id="A0A150LA87"/>
<evidence type="ECO:0000313" key="4">
    <source>
        <dbReference type="EMBL" id="KYD09227.1"/>
    </source>
</evidence>
<reference evidence="5 7" key="2">
    <citation type="submission" date="2020-12" db="EMBL/GenBank/DDBJ databases">
        <title>Taxonomic evaluation of the Bacillus sporothermodurans group of bacteria based on whole genome sequences.</title>
        <authorList>
            <person name="Fiedler G."/>
            <person name="Herbstmann A.-D."/>
            <person name="Doll E."/>
            <person name="Wenning M."/>
            <person name="Brinks E."/>
            <person name="Kabisch J."/>
            <person name="Breitenwieser F."/>
            <person name="Lappann M."/>
            <person name="Boehnlein C."/>
            <person name="Franz C."/>
        </authorList>
    </citation>
    <scope>NUCLEOTIDE SEQUENCE [LARGE SCALE GENOMIC DNA]</scope>
    <source>
        <strain evidence="5 7">DSM 10599</strain>
    </source>
</reference>
<dbReference type="InterPro" id="IPR008978">
    <property type="entry name" value="HSP20-like_chaperone"/>
</dbReference>
<dbReference type="PANTHER" id="PTHR11527">
    <property type="entry name" value="HEAT-SHOCK PROTEIN 20 FAMILY MEMBER"/>
    <property type="match status" value="1"/>
</dbReference>
<dbReference type="PROSITE" id="PS01031">
    <property type="entry name" value="SHSP"/>
    <property type="match status" value="1"/>
</dbReference>
<dbReference type="Gene3D" id="2.60.40.790">
    <property type="match status" value="1"/>
</dbReference>
<feature type="domain" description="SHSP" evidence="3">
    <location>
        <begin position="47"/>
        <end position="156"/>
    </location>
</feature>
<comment type="similarity">
    <text evidence="1 2">Belongs to the small heat shock protein (HSP20) family.</text>
</comment>